<comment type="subcellular location">
    <subcellularLocation>
        <location evidence="1">Membrane</location>
        <topology evidence="1">Multi-pass membrane protein</topology>
    </subcellularLocation>
</comment>
<keyword evidence="5 8" id="KW-0812">Transmembrane</keyword>
<dbReference type="InterPro" id="IPR004761">
    <property type="entry name" value="Spore_GerAB"/>
</dbReference>
<evidence type="ECO:0000256" key="7">
    <source>
        <dbReference type="ARBA" id="ARBA00023136"/>
    </source>
</evidence>
<feature type="transmembrane region" description="Helical" evidence="8">
    <location>
        <begin position="119"/>
        <end position="137"/>
    </location>
</feature>
<feature type="transmembrane region" description="Helical" evidence="8">
    <location>
        <begin position="38"/>
        <end position="57"/>
    </location>
</feature>
<evidence type="ECO:0000256" key="6">
    <source>
        <dbReference type="ARBA" id="ARBA00022989"/>
    </source>
</evidence>
<dbReference type="Proteomes" id="UP000673394">
    <property type="component" value="Unassembled WGS sequence"/>
</dbReference>
<evidence type="ECO:0000313" key="10">
    <source>
        <dbReference type="Proteomes" id="UP000673394"/>
    </source>
</evidence>
<evidence type="ECO:0000256" key="1">
    <source>
        <dbReference type="ARBA" id="ARBA00004141"/>
    </source>
</evidence>
<dbReference type="EMBL" id="JAGKSP010000001">
    <property type="protein sequence ID" value="MBP3961453.1"/>
    <property type="molecule type" value="Genomic_DNA"/>
</dbReference>
<evidence type="ECO:0000256" key="5">
    <source>
        <dbReference type="ARBA" id="ARBA00022692"/>
    </source>
</evidence>
<sequence>MRQRKLSVLQVVLLLLTTTVITNQNIIVPLLLDSTGRDAWFSVLLAFVPGMLLLGVIKHIMTTTAQEAIIPWVKRKFGAFASVFLGLILFLYLFSSSLIALKDTTNWVDVTFLPETPGFVIAAALTAICFFAAYAGLWSITVCAGILLPFVFVFEGFMVTANIKFKNFHYITPMLANGIAPLSHGLIYSTNGVLEILLLLLIQQHLKEKVRYSSLIILLIITVGMILGPLLESIVDFGPAEAARQRFPTFEQWGLVTLGKNVSHLDFISIFEWLSGSFIRISLCMYLMVELLQLKKAAIRKLMLFAITIIMFIVPFLPISDAWFVWFLREFYYSFLLLLIVALVSLLFLFSIIVRLKERVNPR</sequence>
<dbReference type="NCBIfam" id="TIGR00912">
    <property type="entry name" value="2A0309"/>
    <property type="match status" value="1"/>
</dbReference>
<comment type="similarity">
    <text evidence="2">Belongs to the amino acid-polyamine-organocation (APC) superfamily. Spore germination protein (SGP) (TC 2.A.3.9) family.</text>
</comment>
<evidence type="ECO:0000256" key="4">
    <source>
        <dbReference type="ARBA" id="ARBA00022544"/>
    </source>
</evidence>
<keyword evidence="7 8" id="KW-0472">Membrane</keyword>
<keyword evidence="3" id="KW-0813">Transport</keyword>
<dbReference type="Pfam" id="PF03845">
    <property type="entry name" value="Spore_permease"/>
    <property type="match status" value="1"/>
</dbReference>
<feature type="transmembrane region" description="Helical" evidence="8">
    <location>
        <begin position="144"/>
        <end position="165"/>
    </location>
</feature>
<feature type="transmembrane region" description="Helical" evidence="8">
    <location>
        <begin position="267"/>
        <end position="289"/>
    </location>
</feature>
<gene>
    <name evidence="9" type="ORF">I8J30_01930</name>
</gene>
<dbReference type="PANTHER" id="PTHR34975">
    <property type="entry name" value="SPORE GERMINATION PROTEIN A2"/>
    <property type="match status" value="1"/>
</dbReference>
<feature type="transmembrane region" description="Helical" evidence="8">
    <location>
        <begin position="77"/>
        <end position="99"/>
    </location>
</feature>
<feature type="transmembrane region" description="Helical" evidence="8">
    <location>
        <begin position="185"/>
        <end position="202"/>
    </location>
</feature>
<proteinExistence type="inferred from homology"/>
<dbReference type="RefSeq" id="WP_210654889.1">
    <property type="nucleotide sequence ID" value="NZ_JAGKSP010000001.1"/>
</dbReference>
<keyword evidence="6 8" id="KW-1133">Transmembrane helix</keyword>
<accession>A0ABS5C8K7</accession>
<feature type="transmembrane region" description="Helical" evidence="8">
    <location>
        <begin position="331"/>
        <end position="354"/>
    </location>
</feature>
<keyword evidence="10" id="KW-1185">Reference proteome</keyword>
<feature type="transmembrane region" description="Helical" evidence="8">
    <location>
        <begin position="214"/>
        <end position="231"/>
    </location>
</feature>
<organism evidence="9 10">
    <name type="scientific">Paenibacillus lignilyticus</name>
    <dbReference type="NCBI Taxonomy" id="1172615"/>
    <lineage>
        <taxon>Bacteria</taxon>
        <taxon>Bacillati</taxon>
        <taxon>Bacillota</taxon>
        <taxon>Bacilli</taxon>
        <taxon>Bacillales</taxon>
        <taxon>Paenibacillaceae</taxon>
        <taxon>Paenibacillus</taxon>
    </lineage>
</organism>
<reference evidence="9 10" key="1">
    <citation type="submission" date="2021-04" db="EMBL/GenBank/DDBJ databases">
        <title>Paenibacillus sp. DLE-14 whole genome sequence.</title>
        <authorList>
            <person name="Ham Y.J."/>
        </authorList>
    </citation>
    <scope>NUCLEOTIDE SEQUENCE [LARGE SCALE GENOMIC DNA]</scope>
    <source>
        <strain evidence="9 10">DLE-14</strain>
    </source>
</reference>
<evidence type="ECO:0000313" key="9">
    <source>
        <dbReference type="EMBL" id="MBP3961453.1"/>
    </source>
</evidence>
<comment type="caution">
    <text evidence="9">The sequence shown here is derived from an EMBL/GenBank/DDBJ whole genome shotgun (WGS) entry which is preliminary data.</text>
</comment>
<evidence type="ECO:0000256" key="3">
    <source>
        <dbReference type="ARBA" id="ARBA00022448"/>
    </source>
</evidence>
<feature type="transmembrane region" description="Helical" evidence="8">
    <location>
        <begin position="301"/>
        <end position="319"/>
    </location>
</feature>
<keyword evidence="4" id="KW-0309">Germination</keyword>
<evidence type="ECO:0000256" key="2">
    <source>
        <dbReference type="ARBA" id="ARBA00007998"/>
    </source>
</evidence>
<name>A0ABS5C8K7_9BACL</name>
<evidence type="ECO:0000256" key="8">
    <source>
        <dbReference type="SAM" id="Phobius"/>
    </source>
</evidence>
<protein>
    <submittedName>
        <fullName evidence="9">Endospore germination permease</fullName>
    </submittedName>
</protein>
<dbReference type="PANTHER" id="PTHR34975:SF2">
    <property type="entry name" value="SPORE GERMINATION PROTEIN A2"/>
    <property type="match status" value="1"/>
</dbReference>